<name>F4BY08_METSG</name>
<dbReference type="Pfam" id="PF03479">
    <property type="entry name" value="PCC"/>
    <property type="match status" value="1"/>
</dbReference>
<protein>
    <recommendedName>
        <fullName evidence="1">PPC domain-containing protein</fullName>
    </recommendedName>
</protein>
<proteinExistence type="predicted"/>
<sequence length="153" mass="16878">MHQNSGKERSRLLIREFEGGRHLLATLEHGAEIIGQITRVIRENDIRAGHLNVIGALDQAEIGYYDQVSHSYQGIQINEPVELASCSGNISLLAGQPYAHVHAVLSGMKGKVWAGHLTSGRIFAAELYVQELVGPDLIRSKDSITGLNLWREE</sequence>
<dbReference type="PANTHER" id="PTHR34988">
    <property type="entry name" value="PROTEIN, PUTATIVE-RELATED"/>
    <property type="match status" value="1"/>
</dbReference>
<evidence type="ECO:0000313" key="2">
    <source>
        <dbReference type="EMBL" id="AEB68760.1"/>
    </source>
</evidence>
<dbReference type="AlphaFoldDB" id="F4BY08"/>
<dbReference type="InParanoid" id="F4BY08"/>
<dbReference type="PIRSF" id="PIRSF016702">
    <property type="entry name" value="DNA_bp_PD1"/>
    <property type="match status" value="1"/>
</dbReference>
<dbReference type="InterPro" id="IPR025707">
    <property type="entry name" value="DNA_bp_PD1"/>
</dbReference>
<dbReference type="STRING" id="990316.MCON_2263"/>
<dbReference type="InterPro" id="IPR005175">
    <property type="entry name" value="PPC_dom"/>
</dbReference>
<dbReference type="Gene3D" id="3.30.1330.80">
    <property type="entry name" value="Hypothetical protein, similar to alpha- acetolactate decarboxylase, domain 2"/>
    <property type="match status" value="1"/>
</dbReference>
<dbReference type="HOGENOM" id="CLU_114051_3_1_2"/>
<reference evidence="2 3" key="1">
    <citation type="journal article" date="2011" name="J. Bacteriol.">
        <title>Complete genome sequence of Methanosaeta concilii, a specialist in aceticlastic methanogenesis.</title>
        <authorList>
            <person name="Barber R.D."/>
            <person name="Zhang L."/>
            <person name="Harnack M."/>
            <person name="Olson M.V."/>
            <person name="Kaul R."/>
            <person name="Ingram-Smith C."/>
            <person name="Smith K.S."/>
        </authorList>
    </citation>
    <scope>NUCLEOTIDE SEQUENCE [LARGE SCALE GENOMIC DNA]</scope>
    <source>
        <strain evidence="3">ATCC 5969 / DSM 3671 / JCM 10134 / NBRC 103675 / OCM 69 / GP-6</strain>
    </source>
</reference>
<keyword evidence="3" id="KW-1185">Reference proteome</keyword>
<dbReference type="SUPFAM" id="SSF117856">
    <property type="entry name" value="AF0104/ALDC/Ptd012-like"/>
    <property type="match status" value="1"/>
</dbReference>
<evidence type="ECO:0000313" key="3">
    <source>
        <dbReference type="Proteomes" id="UP000007807"/>
    </source>
</evidence>
<accession>F4BY08</accession>
<dbReference type="EMBL" id="CP002565">
    <property type="protein sequence ID" value="AEB68760.1"/>
    <property type="molecule type" value="Genomic_DNA"/>
</dbReference>
<dbReference type="KEGG" id="mcj:MCON_2263"/>
<dbReference type="CDD" id="cd11378">
    <property type="entry name" value="DUF296"/>
    <property type="match status" value="1"/>
</dbReference>
<evidence type="ECO:0000259" key="1">
    <source>
        <dbReference type="PROSITE" id="PS51742"/>
    </source>
</evidence>
<dbReference type="PROSITE" id="PS51742">
    <property type="entry name" value="PPC"/>
    <property type="match status" value="1"/>
</dbReference>
<organism evidence="2 3">
    <name type="scientific">Methanothrix soehngenii (strain ATCC 5969 / DSM 3671 / JCM 10134 / NBRC 103675 / OCM 69 / GP-6)</name>
    <name type="common">Methanosaeta concilii</name>
    <dbReference type="NCBI Taxonomy" id="990316"/>
    <lineage>
        <taxon>Archaea</taxon>
        <taxon>Methanobacteriati</taxon>
        <taxon>Methanobacteriota</taxon>
        <taxon>Stenosarchaea group</taxon>
        <taxon>Methanomicrobia</taxon>
        <taxon>Methanotrichales</taxon>
        <taxon>Methanotrichaceae</taxon>
        <taxon>Methanothrix</taxon>
    </lineage>
</organism>
<feature type="domain" description="PPC" evidence="1">
    <location>
        <begin position="17"/>
        <end position="153"/>
    </location>
</feature>
<gene>
    <name evidence="2" type="ordered locus">MCON_2263</name>
</gene>
<dbReference type="PANTHER" id="PTHR34988:SF1">
    <property type="entry name" value="DNA-BINDING PROTEIN"/>
    <property type="match status" value="1"/>
</dbReference>
<dbReference type="Proteomes" id="UP000007807">
    <property type="component" value="Chromosome"/>
</dbReference>